<evidence type="ECO:0000256" key="1">
    <source>
        <dbReference type="SAM" id="Phobius"/>
    </source>
</evidence>
<dbReference type="EMBL" id="PIQA01000001">
    <property type="protein sequence ID" value="RUO68206.1"/>
    <property type="molecule type" value="Genomic_DNA"/>
</dbReference>
<proteinExistence type="predicted"/>
<evidence type="ECO:0000313" key="4">
    <source>
        <dbReference type="Proteomes" id="UP000288361"/>
    </source>
</evidence>
<name>A0A432YXZ3_9GAMM</name>
<comment type="caution">
    <text evidence="3">The sequence shown here is derived from an EMBL/GenBank/DDBJ whole genome shotgun (WGS) entry which is preliminary data.</text>
</comment>
<evidence type="ECO:0000313" key="3">
    <source>
        <dbReference type="EMBL" id="RUO68206.1"/>
    </source>
</evidence>
<feature type="transmembrane region" description="Helical" evidence="1">
    <location>
        <begin position="31"/>
        <end position="50"/>
    </location>
</feature>
<dbReference type="Proteomes" id="UP000288361">
    <property type="component" value="Unassembled WGS sequence"/>
</dbReference>
<gene>
    <name evidence="3" type="ORF">CWI73_04355</name>
</gene>
<feature type="domain" description="DUF2061" evidence="2">
    <location>
        <begin position="5"/>
        <end position="55"/>
    </location>
</feature>
<dbReference type="Pfam" id="PF09834">
    <property type="entry name" value="DUF2061"/>
    <property type="match status" value="1"/>
</dbReference>
<dbReference type="AlphaFoldDB" id="A0A432YXZ3"/>
<dbReference type="RefSeq" id="WP_126751702.1">
    <property type="nucleotide sequence ID" value="NZ_JBHUMT010000016.1"/>
</dbReference>
<evidence type="ECO:0000259" key="2">
    <source>
        <dbReference type="Pfam" id="PF09834"/>
    </source>
</evidence>
<sequence length="72" mass="8073">MKDAVKTVSFGIMHFAIAFSVVWLMTGDVVLGGAVALIEPLVNTVGYYFHEKIWQRTDKRRTTTVRESTLLG</sequence>
<accession>A0A432YXZ3</accession>
<keyword evidence="1" id="KW-1133">Transmembrane helix</keyword>
<keyword evidence="1" id="KW-0472">Membrane</keyword>
<organism evidence="3 4">
    <name type="scientific">Idiomarina piscisalsi</name>
    <dbReference type="NCBI Taxonomy" id="1096243"/>
    <lineage>
        <taxon>Bacteria</taxon>
        <taxon>Pseudomonadati</taxon>
        <taxon>Pseudomonadota</taxon>
        <taxon>Gammaproteobacteria</taxon>
        <taxon>Alteromonadales</taxon>
        <taxon>Idiomarinaceae</taxon>
        <taxon>Idiomarina</taxon>
    </lineage>
</organism>
<dbReference type="InterPro" id="IPR018638">
    <property type="entry name" value="DUF2061_membrane"/>
</dbReference>
<protein>
    <recommendedName>
        <fullName evidence="2">DUF2061 domain-containing protein</fullName>
    </recommendedName>
</protein>
<feature type="transmembrane region" description="Helical" evidence="1">
    <location>
        <begin position="7"/>
        <end position="25"/>
    </location>
</feature>
<reference evidence="3 4" key="1">
    <citation type="journal article" date="2011" name="Front. Microbiol.">
        <title>Genomic signatures of strain selection and enhancement in Bacillus atrophaeus var. globigii, a historical biowarfare simulant.</title>
        <authorList>
            <person name="Gibbons H.S."/>
            <person name="Broomall S.M."/>
            <person name="McNew L.A."/>
            <person name="Daligault H."/>
            <person name="Chapman C."/>
            <person name="Bruce D."/>
            <person name="Karavis M."/>
            <person name="Krepps M."/>
            <person name="McGregor P.A."/>
            <person name="Hong C."/>
            <person name="Park K.H."/>
            <person name="Akmal A."/>
            <person name="Feldman A."/>
            <person name="Lin J.S."/>
            <person name="Chang W.E."/>
            <person name="Higgs B.W."/>
            <person name="Demirev P."/>
            <person name="Lindquist J."/>
            <person name="Liem A."/>
            <person name="Fochler E."/>
            <person name="Read T.D."/>
            <person name="Tapia R."/>
            <person name="Johnson S."/>
            <person name="Bishop-Lilly K.A."/>
            <person name="Detter C."/>
            <person name="Han C."/>
            <person name="Sozhamannan S."/>
            <person name="Rosenzweig C.N."/>
            <person name="Skowronski E.W."/>
        </authorList>
    </citation>
    <scope>NUCLEOTIDE SEQUENCE [LARGE SCALE GENOMIC DNA]</scope>
    <source>
        <strain evidence="3 4">TPS4-2</strain>
    </source>
</reference>
<keyword evidence="1" id="KW-0812">Transmembrane</keyword>